<evidence type="ECO:0000256" key="1">
    <source>
        <dbReference type="SAM" id="SignalP"/>
    </source>
</evidence>
<keyword evidence="1" id="KW-0732">Signal</keyword>
<evidence type="ECO:0000313" key="2">
    <source>
        <dbReference type="EMBL" id="EGG55543.1"/>
    </source>
</evidence>
<gene>
    <name evidence="2" type="ORF">HMPREF9442_00935</name>
</gene>
<dbReference type="SUPFAM" id="SSF49464">
    <property type="entry name" value="Carboxypeptidase regulatory domain-like"/>
    <property type="match status" value="1"/>
</dbReference>
<organism evidence="2 3">
    <name type="scientific">Paraprevotella xylaniphila YIT 11841</name>
    <dbReference type="NCBI Taxonomy" id="762982"/>
    <lineage>
        <taxon>Bacteria</taxon>
        <taxon>Pseudomonadati</taxon>
        <taxon>Bacteroidota</taxon>
        <taxon>Bacteroidia</taxon>
        <taxon>Bacteroidales</taxon>
        <taxon>Prevotellaceae</taxon>
        <taxon>Paraprevotella</taxon>
    </lineage>
</organism>
<dbReference type="InterPro" id="IPR008969">
    <property type="entry name" value="CarboxyPept-like_regulatory"/>
</dbReference>
<dbReference type="AlphaFoldDB" id="F3QRY0"/>
<feature type="signal peptide" evidence="1">
    <location>
        <begin position="1"/>
        <end position="18"/>
    </location>
</feature>
<dbReference type="EMBL" id="AFBR01000024">
    <property type="protein sequence ID" value="EGG55543.1"/>
    <property type="molecule type" value="Genomic_DNA"/>
</dbReference>
<dbReference type="OrthoDB" id="9791820at2"/>
<sequence>MKKILLLLCLFLGMQTYAQDEVRELTTVIKVTPSSSERFDVAQLQLELNGQGMPENGFVWDATSSSFKGKLSYNPYEDNFIRLYMPDQSISYEGPIHFDFGNPEFTTVEVNADFSPYHYVSFTSGSPEDYTVTLDYLGLSDGSASGQSTPGVVTQRMDDGEFLRAEEYSYELSAFTPEGISVAVKNGKVTVEDEDVAVVTPEKLDDMTLVTFQVKDAEGKPGEAEVILLQANLDLSTDEQGSVQGYLQPGTYYYYPEMEGNYLASPATDLATFTASGKTTTVDYSFQDKGYKPVTFRTEGDVQSGSLTISPVGMEYDEFYVNNIDFPYTVYMVDGLYKYGVQPVYNPPMYFEAEHGLVNTAESRDVVCSFHSSDYGTMRFKLKGAEEGHYYGIHVRRGKDGWSTGFNQIDGEDGFSGMWVAELGLKTGSYTYALERQDYATQQVDFLTLGSFDMEEQQEVEIDLSKVESVPVEVSVANLPDFMEGRSFTCEVSTPRGENLWQFRLERGETTFQTRLPEGEYVFNWTCYSSYSGEDNVEFDYVTHETVEGVSDKVVLDFSRLAYARVRTVVPDGLEADYCNVSSGGDFITEIDFEGSGTVTYVILAPGQYGIQATASNYDGFDLHISDLQVVKLESGRLTDVELNIDRKQEGILLELDVEDVEGRGLAKATVTLNGEVYRTNASGYLTLADVRGDEIRMKVEAEGYLPFEKVYAVNDVYRYIGGTYMTVVLEPKGGSSVSAVETDGLLTVERTVVDGRIVISNATDKVWNVRLVSLSGAVVAQDEAPTGTTELQAGHLRKGMYLLNLYRDGIQKTIKVIKK</sequence>
<dbReference type="Proteomes" id="UP000005546">
    <property type="component" value="Unassembled WGS sequence"/>
</dbReference>
<dbReference type="InterPro" id="IPR026444">
    <property type="entry name" value="Secre_tail"/>
</dbReference>
<name>F3QRY0_9BACT</name>
<proteinExistence type="predicted"/>
<keyword evidence="3" id="KW-1185">Reference proteome</keyword>
<accession>F3QRY0</accession>
<comment type="caution">
    <text evidence="2">The sequence shown here is derived from an EMBL/GenBank/DDBJ whole genome shotgun (WGS) entry which is preliminary data.</text>
</comment>
<feature type="chain" id="PRO_5003306198" evidence="1">
    <location>
        <begin position="19"/>
        <end position="820"/>
    </location>
</feature>
<dbReference type="NCBIfam" id="TIGR04183">
    <property type="entry name" value="Por_Secre_tail"/>
    <property type="match status" value="1"/>
</dbReference>
<reference evidence="2 3" key="1">
    <citation type="submission" date="2011-02" db="EMBL/GenBank/DDBJ databases">
        <authorList>
            <person name="Weinstock G."/>
            <person name="Sodergren E."/>
            <person name="Clifton S."/>
            <person name="Fulton L."/>
            <person name="Fulton B."/>
            <person name="Courtney L."/>
            <person name="Fronick C."/>
            <person name="Harrison M."/>
            <person name="Strong C."/>
            <person name="Farmer C."/>
            <person name="Delahaunty K."/>
            <person name="Markovic C."/>
            <person name="Hall O."/>
            <person name="Minx P."/>
            <person name="Tomlinson C."/>
            <person name="Mitreva M."/>
            <person name="Hou S."/>
            <person name="Chen J."/>
            <person name="Wollam A."/>
            <person name="Pepin K.H."/>
            <person name="Johnson M."/>
            <person name="Bhonagiri V."/>
            <person name="Zhang X."/>
            <person name="Suruliraj S."/>
            <person name="Warren W."/>
            <person name="Chinwalla A."/>
            <person name="Mardis E.R."/>
            <person name="Wilson R.K."/>
        </authorList>
    </citation>
    <scope>NUCLEOTIDE SEQUENCE [LARGE SCALE GENOMIC DNA]</scope>
    <source>
        <strain evidence="2 3">YIT 11841</strain>
    </source>
</reference>
<evidence type="ECO:0000313" key="3">
    <source>
        <dbReference type="Proteomes" id="UP000005546"/>
    </source>
</evidence>
<dbReference type="HOGENOM" id="CLU_344797_0_0_10"/>
<dbReference type="RefSeq" id="WP_008625637.1">
    <property type="nucleotide sequence ID" value="NZ_GL883827.1"/>
</dbReference>
<protein>
    <submittedName>
        <fullName evidence="2">Uncharacterized protein</fullName>
    </submittedName>
</protein>